<feature type="region of interest" description="Disordered" evidence="1">
    <location>
        <begin position="1"/>
        <end position="20"/>
    </location>
</feature>
<dbReference type="AlphaFoldDB" id="A0A803MEI6"/>
<evidence type="ECO:0000313" key="3">
    <source>
        <dbReference type="EnsemblPlants" id="AUR62027879-RA:cds"/>
    </source>
</evidence>
<dbReference type="Proteomes" id="UP000596660">
    <property type="component" value="Unplaced"/>
</dbReference>
<protein>
    <recommendedName>
        <fullName evidence="2">PWWP domain-containing protein</fullName>
    </recommendedName>
</protein>
<dbReference type="Gene3D" id="2.30.30.140">
    <property type="match status" value="1"/>
</dbReference>
<reference evidence="3" key="1">
    <citation type="journal article" date="2017" name="Nature">
        <title>The genome of Chenopodium quinoa.</title>
        <authorList>
            <person name="Jarvis D.E."/>
            <person name="Ho Y.S."/>
            <person name="Lightfoot D.J."/>
            <person name="Schmoeckel S.M."/>
            <person name="Li B."/>
            <person name="Borm T.J.A."/>
            <person name="Ohyanagi H."/>
            <person name="Mineta K."/>
            <person name="Michell C.T."/>
            <person name="Saber N."/>
            <person name="Kharbatia N.M."/>
            <person name="Rupper R.R."/>
            <person name="Sharp A.R."/>
            <person name="Dally N."/>
            <person name="Boughton B.A."/>
            <person name="Woo Y.H."/>
            <person name="Gao G."/>
            <person name="Schijlen E.G.W.M."/>
            <person name="Guo X."/>
            <person name="Momin A.A."/>
            <person name="Negrao S."/>
            <person name="Al-Babili S."/>
            <person name="Gehring C."/>
            <person name="Roessner U."/>
            <person name="Jung C."/>
            <person name="Murphy K."/>
            <person name="Arold S.T."/>
            <person name="Gojobori T."/>
            <person name="van der Linden C.G."/>
            <person name="van Loo E.N."/>
            <person name="Jellen E.N."/>
            <person name="Maughan P.J."/>
            <person name="Tester M."/>
        </authorList>
    </citation>
    <scope>NUCLEOTIDE SEQUENCE [LARGE SCALE GENOMIC DNA]</scope>
    <source>
        <strain evidence="3">cv. PI 614886</strain>
    </source>
</reference>
<reference evidence="3" key="2">
    <citation type="submission" date="2021-03" db="UniProtKB">
        <authorList>
            <consortium name="EnsemblPlants"/>
        </authorList>
    </citation>
    <scope>IDENTIFICATION</scope>
</reference>
<dbReference type="SUPFAM" id="SSF63748">
    <property type="entry name" value="Tudor/PWWP/MBT"/>
    <property type="match status" value="1"/>
</dbReference>
<dbReference type="PROSITE" id="PS50812">
    <property type="entry name" value="PWWP"/>
    <property type="match status" value="1"/>
</dbReference>
<evidence type="ECO:0000259" key="2">
    <source>
        <dbReference type="PROSITE" id="PS50812"/>
    </source>
</evidence>
<sequence length="127" mass="13999">MGKGGLAKGKGHDGRGKDGVLDKQSCAEFRPGDVTWIKLRGTSWWPAQDYTPKKPDGSARRLKVMQDLGLTAPSGSPFLKNGHVLSVVKYHFVTIVEIVDLLEILDLFLIFHASGKQFLPIWSCPSH</sequence>
<feature type="domain" description="PWWP" evidence="2">
    <location>
        <begin position="31"/>
        <end position="104"/>
    </location>
</feature>
<proteinExistence type="predicted"/>
<dbReference type="Gramene" id="AUR62027879-RA">
    <property type="protein sequence ID" value="AUR62027879-RA:cds"/>
    <property type="gene ID" value="AUR62027879"/>
</dbReference>
<organism evidence="3 4">
    <name type="scientific">Chenopodium quinoa</name>
    <name type="common">Quinoa</name>
    <dbReference type="NCBI Taxonomy" id="63459"/>
    <lineage>
        <taxon>Eukaryota</taxon>
        <taxon>Viridiplantae</taxon>
        <taxon>Streptophyta</taxon>
        <taxon>Embryophyta</taxon>
        <taxon>Tracheophyta</taxon>
        <taxon>Spermatophyta</taxon>
        <taxon>Magnoliopsida</taxon>
        <taxon>eudicotyledons</taxon>
        <taxon>Gunneridae</taxon>
        <taxon>Pentapetalae</taxon>
        <taxon>Caryophyllales</taxon>
        <taxon>Chenopodiaceae</taxon>
        <taxon>Chenopodioideae</taxon>
        <taxon>Atripliceae</taxon>
        <taxon>Chenopodium</taxon>
    </lineage>
</organism>
<feature type="compositionally biased region" description="Basic and acidic residues" evidence="1">
    <location>
        <begin position="10"/>
        <end position="20"/>
    </location>
</feature>
<dbReference type="InterPro" id="IPR000313">
    <property type="entry name" value="PWWP_dom"/>
</dbReference>
<evidence type="ECO:0000313" key="4">
    <source>
        <dbReference type="Proteomes" id="UP000596660"/>
    </source>
</evidence>
<keyword evidence="4" id="KW-1185">Reference proteome</keyword>
<dbReference type="EnsemblPlants" id="AUR62027879-RA">
    <property type="protein sequence ID" value="AUR62027879-RA:cds"/>
    <property type="gene ID" value="AUR62027879"/>
</dbReference>
<name>A0A803MEI6_CHEQI</name>
<accession>A0A803MEI6</accession>
<evidence type="ECO:0000256" key="1">
    <source>
        <dbReference type="SAM" id="MobiDB-lite"/>
    </source>
</evidence>